<evidence type="ECO:0000313" key="5">
    <source>
        <dbReference type="EMBL" id="SDK53138.1"/>
    </source>
</evidence>
<reference evidence="6" key="1">
    <citation type="submission" date="2016-10" db="EMBL/GenBank/DDBJ databases">
        <authorList>
            <person name="Varghese N."/>
            <person name="Submissions S."/>
        </authorList>
    </citation>
    <scope>NUCLEOTIDE SEQUENCE [LARGE SCALE GENOMIC DNA]</scope>
    <source>
        <strain evidence="6">DSM 45460</strain>
    </source>
</reference>
<proteinExistence type="inferred from homology"/>
<dbReference type="PANTHER" id="PTHR43782:SF3">
    <property type="entry name" value="ARGINASE"/>
    <property type="match status" value="1"/>
</dbReference>
<dbReference type="InterPro" id="IPR006035">
    <property type="entry name" value="Ureohydrolase"/>
</dbReference>
<evidence type="ECO:0000256" key="3">
    <source>
        <dbReference type="ARBA" id="ARBA00023211"/>
    </source>
</evidence>
<gene>
    <name evidence="5" type="ORF">SAMN04487820_1099</name>
</gene>
<keyword evidence="3" id="KW-0464">Manganese</keyword>
<accession>A0A1G9CNC5</accession>
<dbReference type="Pfam" id="PF00491">
    <property type="entry name" value="Arginase"/>
    <property type="match status" value="1"/>
</dbReference>
<dbReference type="Proteomes" id="UP000199213">
    <property type="component" value="Unassembled WGS sequence"/>
</dbReference>
<sequence length="291" mass="30506">MSAGEGSEFPAFPGAATASHWVLTAFHGRAGDHNDRAMAGARVLGTELARHMRAGLTRIGQSRPALNAGWETELTAALPELRRLADRYESLLAAGARPVTAVNRCAVALATLPVVARHRPDACVVWLDAHPDLHTPTTSDSGYLGGMVLAGASGMWDSGLGGELSPGNIVLGGVRDIDEPEQRLLSEGAISAVSAGEDLVDRLRAAIAGRPVYFHLDCDVLEPGLLGTDYRVPGGLTLEGLRAVAGMLAEHETVGVELGEFETIQPTGETDTQAAQRLIEAVSPLLDNTRG</sequence>
<evidence type="ECO:0000313" key="6">
    <source>
        <dbReference type="Proteomes" id="UP000199213"/>
    </source>
</evidence>
<dbReference type="SUPFAM" id="SSF52768">
    <property type="entry name" value="Arginase/deacetylase"/>
    <property type="match status" value="1"/>
</dbReference>
<keyword evidence="6" id="KW-1185">Reference proteome</keyword>
<keyword evidence="1" id="KW-0479">Metal-binding</keyword>
<evidence type="ECO:0000256" key="4">
    <source>
        <dbReference type="PROSITE-ProRule" id="PRU00742"/>
    </source>
</evidence>
<dbReference type="CDD" id="cd09999">
    <property type="entry name" value="Arginase-like_1"/>
    <property type="match status" value="1"/>
</dbReference>
<comment type="similarity">
    <text evidence="4">Belongs to the arginase family.</text>
</comment>
<protein>
    <submittedName>
        <fullName evidence="5">Arginase</fullName>
    </submittedName>
</protein>
<dbReference type="PROSITE" id="PS51409">
    <property type="entry name" value="ARGINASE_2"/>
    <property type="match status" value="1"/>
</dbReference>
<dbReference type="GO" id="GO:0004053">
    <property type="term" value="F:arginase activity"/>
    <property type="evidence" value="ECO:0007669"/>
    <property type="project" value="TreeGrafter"/>
</dbReference>
<dbReference type="PANTHER" id="PTHR43782">
    <property type="entry name" value="ARGINASE"/>
    <property type="match status" value="1"/>
</dbReference>
<name>A0A1G9CNC5_ACTMZ</name>
<organism evidence="5 6">
    <name type="scientific">Actinopolyspora mzabensis</name>
    <dbReference type="NCBI Taxonomy" id="995066"/>
    <lineage>
        <taxon>Bacteria</taxon>
        <taxon>Bacillati</taxon>
        <taxon>Actinomycetota</taxon>
        <taxon>Actinomycetes</taxon>
        <taxon>Actinopolysporales</taxon>
        <taxon>Actinopolysporaceae</taxon>
        <taxon>Actinopolyspora</taxon>
    </lineage>
</organism>
<dbReference type="RefSeq" id="WP_092629287.1">
    <property type="nucleotide sequence ID" value="NZ_FNFM01000009.1"/>
</dbReference>
<evidence type="ECO:0000256" key="2">
    <source>
        <dbReference type="ARBA" id="ARBA00022801"/>
    </source>
</evidence>
<dbReference type="EMBL" id="FNFM01000009">
    <property type="protein sequence ID" value="SDK53138.1"/>
    <property type="molecule type" value="Genomic_DNA"/>
</dbReference>
<keyword evidence="2" id="KW-0378">Hydrolase</keyword>
<dbReference type="AlphaFoldDB" id="A0A1G9CNC5"/>
<dbReference type="Gene3D" id="3.40.800.10">
    <property type="entry name" value="Ureohydrolase domain"/>
    <property type="match status" value="1"/>
</dbReference>
<dbReference type="GO" id="GO:0005829">
    <property type="term" value="C:cytosol"/>
    <property type="evidence" value="ECO:0007669"/>
    <property type="project" value="TreeGrafter"/>
</dbReference>
<dbReference type="GO" id="GO:0030145">
    <property type="term" value="F:manganese ion binding"/>
    <property type="evidence" value="ECO:0007669"/>
    <property type="project" value="TreeGrafter"/>
</dbReference>
<dbReference type="InterPro" id="IPR023696">
    <property type="entry name" value="Ureohydrolase_dom_sf"/>
</dbReference>
<evidence type="ECO:0000256" key="1">
    <source>
        <dbReference type="ARBA" id="ARBA00022723"/>
    </source>
</evidence>
<dbReference type="OrthoDB" id="7331788at2"/>